<gene>
    <name evidence="1" type="ORF">LTR37_020205</name>
</gene>
<reference evidence="1" key="1">
    <citation type="submission" date="2023-07" db="EMBL/GenBank/DDBJ databases">
        <title>Black Yeasts Isolated from many extreme environments.</title>
        <authorList>
            <person name="Coleine C."/>
            <person name="Stajich J.E."/>
            <person name="Selbmann L."/>
        </authorList>
    </citation>
    <scope>NUCLEOTIDE SEQUENCE</scope>
    <source>
        <strain evidence="1">CCFEE 5714</strain>
    </source>
</reference>
<comment type="caution">
    <text evidence="1">The sequence shown here is derived from an EMBL/GenBank/DDBJ whole genome shotgun (WGS) entry which is preliminary data.</text>
</comment>
<dbReference type="Proteomes" id="UP001281147">
    <property type="component" value="Unassembled WGS sequence"/>
</dbReference>
<dbReference type="EMBL" id="JAUTXU010000341">
    <property type="protein sequence ID" value="KAK3684493.1"/>
    <property type="molecule type" value="Genomic_DNA"/>
</dbReference>
<accession>A0ACC3MBW5</accession>
<sequence>MDDIERKEPLENTPSKIPRRKPITLNRHCDPSSSLDQRRQTTPPININAQLSFYQYHSTARRHPPRPAILTRNTAVSIKTSNTPSSRKQRIPTDPLNISIYNLRKEGRTWDDVAARTNEACNLTGDDELTSNACYSHFTRNGPLVTRHRGEEFRKEWYVNMKGKAGRDSTNADWGQSDGQRAGTSANEDAEILRAVEHERGSFWSNVTAAVNAKLDSRALTEEEVKSAYDRMKSEEA</sequence>
<proteinExistence type="predicted"/>
<keyword evidence="2" id="KW-1185">Reference proteome</keyword>
<name>A0ACC3MBW5_9PEZI</name>
<protein>
    <submittedName>
        <fullName evidence="1">Uncharacterized protein</fullName>
    </submittedName>
</protein>
<evidence type="ECO:0000313" key="1">
    <source>
        <dbReference type="EMBL" id="KAK3684493.1"/>
    </source>
</evidence>
<evidence type="ECO:0000313" key="2">
    <source>
        <dbReference type="Proteomes" id="UP001281147"/>
    </source>
</evidence>
<organism evidence="1 2">
    <name type="scientific">Vermiconidia calcicola</name>
    <dbReference type="NCBI Taxonomy" id="1690605"/>
    <lineage>
        <taxon>Eukaryota</taxon>
        <taxon>Fungi</taxon>
        <taxon>Dikarya</taxon>
        <taxon>Ascomycota</taxon>
        <taxon>Pezizomycotina</taxon>
        <taxon>Dothideomycetes</taxon>
        <taxon>Dothideomycetidae</taxon>
        <taxon>Mycosphaerellales</taxon>
        <taxon>Extremaceae</taxon>
        <taxon>Vermiconidia</taxon>
    </lineage>
</organism>